<keyword evidence="7" id="KW-1185">Reference proteome</keyword>
<dbReference type="Gene3D" id="1.10.580.10">
    <property type="entry name" value="Citrate Synthase, domain 1"/>
    <property type="match status" value="1"/>
</dbReference>
<comment type="pathway">
    <text evidence="1">Carbohydrate metabolism; tricarboxylic acid cycle.</text>
</comment>
<dbReference type="PANTHER" id="PTHR11739:SF4">
    <property type="entry name" value="CITRATE SYNTHASE, PEROXISOMAL"/>
    <property type="match status" value="1"/>
</dbReference>
<reference evidence="6 7" key="1">
    <citation type="submission" date="2024-06" db="EMBL/GenBank/DDBJ databases">
        <title>The Natural Products Discovery Center: Release of the First 8490 Sequenced Strains for Exploring Actinobacteria Biosynthetic Diversity.</title>
        <authorList>
            <person name="Kalkreuter E."/>
            <person name="Kautsar S.A."/>
            <person name="Yang D."/>
            <person name="Bader C.D."/>
            <person name="Teijaro C.N."/>
            <person name="Fluegel L."/>
            <person name="Davis C.M."/>
            <person name="Simpson J.R."/>
            <person name="Lauterbach L."/>
            <person name="Steele A.D."/>
            <person name="Gui C."/>
            <person name="Meng S."/>
            <person name="Li G."/>
            <person name="Viehrig K."/>
            <person name="Ye F."/>
            <person name="Su P."/>
            <person name="Kiefer A.F."/>
            <person name="Nichols A."/>
            <person name="Cepeda A.J."/>
            <person name="Yan W."/>
            <person name="Fan B."/>
            <person name="Jiang Y."/>
            <person name="Adhikari A."/>
            <person name="Zheng C.-J."/>
            <person name="Schuster L."/>
            <person name="Cowan T.M."/>
            <person name="Smanski M.J."/>
            <person name="Chevrette M.G."/>
            <person name="De Carvalho L.P.S."/>
            <person name="Shen B."/>
        </authorList>
    </citation>
    <scope>NUCLEOTIDE SEQUENCE [LARGE SCALE GENOMIC DNA]</scope>
    <source>
        <strain evidence="6 7">NPDC048946</strain>
    </source>
</reference>
<feature type="compositionally biased region" description="Low complexity" evidence="5">
    <location>
        <begin position="230"/>
        <end position="250"/>
    </location>
</feature>
<evidence type="ECO:0000313" key="7">
    <source>
        <dbReference type="Proteomes" id="UP001551482"/>
    </source>
</evidence>
<evidence type="ECO:0000256" key="3">
    <source>
        <dbReference type="ARBA" id="ARBA00012972"/>
    </source>
</evidence>
<dbReference type="RefSeq" id="WP_358351877.1">
    <property type="nucleotide sequence ID" value="NZ_JBEZFP010000018.1"/>
</dbReference>
<dbReference type="InterPro" id="IPR036969">
    <property type="entry name" value="Citrate_synthase_sf"/>
</dbReference>
<dbReference type="EMBL" id="JBEZFP010000018">
    <property type="protein sequence ID" value="MEU8133797.1"/>
    <property type="molecule type" value="Genomic_DNA"/>
</dbReference>
<comment type="similarity">
    <text evidence="2">Belongs to the citrate synthase family.</text>
</comment>
<protein>
    <recommendedName>
        <fullName evidence="3">citrate synthase (unknown stereospecificity)</fullName>
        <ecNumber evidence="3">2.3.3.16</ecNumber>
    </recommendedName>
</protein>
<evidence type="ECO:0000256" key="2">
    <source>
        <dbReference type="ARBA" id="ARBA00010566"/>
    </source>
</evidence>
<proteinExistence type="inferred from homology"/>
<comment type="caution">
    <text evidence="6">The sequence shown here is derived from an EMBL/GenBank/DDBJ whole genome shotgun (WGS) entry which is preliminary data.</text>
</comment>
<gene>
    <name evidence="6" type="ORF">AB0C36_09840</name>
</gene>
<accession>A0ABV3DEF3</accession>
<evidence type="ECO:0000256" key="4">
    <source>
        <dbReference type="ARBA" id="ARBA00022679"/>
    </source>
</evidence>
<dbReference type="SUPFAM" id="SSF46955">
    <property type="entry name" value="Putative DNA-binding domain"/>
    <property type="match status" value="1"/>
</dbReference>
<feature type="region of interest" description="Disordered" evidence="5">
    <location>
        <begin position="218"/>
        <end position="250"/>
    </location>
</feature>
<feature type="region of interest" description="Disordered" evidence="5">
    <location>
        <begin position="1"/>
        <end position="37"/>
    </location>
</feature>
<dbReference type="InterPro" id="IPR016142">
    <property type="entry name" value="Citrate_synth-like_lrg_a-sub"/>
</dbReference>
<dbReference type="SUPFAM" id="SSF48256">
    <property type="entry name" value="Citrate synthase"/>
    <property type="match status" value="1"/>
</dbReference>
<dbReference type="Gene3D" id="1.10.230.10">
    <property type="entry name" value="Cytochrome P450-Terp, domain 2"/>
    <property type="match status" value="1"/>
</dbReference>
<feature type="compositionally biased region" description="Gly residues" evidence="5">
    <location>
        <begin position="7"/>
        <end position="20"/>
    </location>
</feature>
<dbReference type="InterPro" id="IPR002020">
    <property type="entry name" value="Citrate_synthase"/>
</dbReference>
<dbReference type="PANTHER" id="PTHR11739">
    <property type="entry name" value="CITRATE SYNTHASE"/>
    <property type="match status" value="1"/>
</dbReference>
<dbReference type="Pfam" id="PF00285">
    <property type="entry name" value="Citrate_synt"/>
    <property type="match status" value="1"/>
</dbReference>
<evidence type="ECO:0000256" key="1">
    <source>
        <dbReference type="ARBA" id="ARBA00005163"/>
    </source>
</evidence>
<organism evidence="6 7">
    <name type="scientific">Streptodolium elevatio</name>
    <dbReference type="NCBI Taxonomy" id="3157996"/>
    <lineage>
        <taxon>Bacteria</taxon>
        <taxon>Bacillati</taxon>
        <taxon>Actinomycetota</taxon>
        <taxon>Actinomycetes</taxon>
        <taxon>Kitasatosporales</taxon>
        <taxon>Streptomycetaceae</taxon>
        <taxon>Streptodolium</taxon>
    </lineage>
</organism>
<evidence type="ECO:0000313" key="6">
    <source>
        <dbReference type="EMBL" id="MEU8133797.1"/>
    </source>
</evidence>
<evidence type="ECO:0000256" key="5">
    <source>
        <dbReference type="SAM" id="MobiDB-lite"/>
    </source>
</evidence>
<dbReference type="InterPro" id="IPR009061">
    <property type="entry name" value="DNA-bd_dom_put_sf"/>
</dbReference>
<dbReference type="EC" id="2.3.3.16" evidence="3"/>
<keyword evidence="4" id="KW-0808">Transferase</keyword>
<sequence>MVSTEGQPGGRSGAPRGGQPGALSGAPSGGQPEGPSAHRLTADAVARRLGVKVETVYAYVSRGLLTSVRAEDGRTSLFAPDEVDAVARRAGRGRGGSPALEEVRTALTLIRDDDLFYRGAPVSRLVRTHGFESVAAWLWSEALDADEVFEADPASLAVARAAVGTLPAAARTIDRMRVAVASAAAVDPLRYATDADSVTATAGSLLATMVEALPLVGTAPPAAEPPTSVPATSVPATSDPPTSAPPTSLAERLWPRLTVRPSSPATLAALDAALVLTADHGLAASTTAARIAASVRADPYSVVQAGLGAVDGPHHGLASALAYRLLAEAHASGDPAAVVSERLRSRIPVPGFGQEVGVYRQGDVRARELLGFLREIPEAAAVVRTLDDLAEVMSRRPALRPNIDLALAALALACAMPADAGEGVFVVGRTAGWIAHALEEYQAKPHRFRPTGTYTGPRPE</sequence>
<dbReference type="Proteomes" id="UP001551482">
    <property type="component" value="Unassembled WGS sequence"/>
</dbReference>
<dbReference type="InterPro" id="IPR016143">
    <property type="entry name" value="Citrate_synth-like_sm_a-sub"/>
</dbReference>
<name>A0ABV3DEF3_9ACTN</name>